<evidence type="ECO:0000313" key="6">
    <source>
        <dbReference type="EMBL" id="CAG8613579.1"/>
    </source>
</evidence>
<keyword evidence="5" id="KW-0539">Nucleus</keyword>
<accession>A0A9N9CVK7</accession>
<organism evidence="6 7">
    <name type="scientific">Diversispora eburnea</name>
    <dbReference type="NCBI Taxonomy" id="1213867"/>
    <lineage>
        <taxon>Eukaryota</taxon>
        <taxon>Fungi</taxon>
        <taxon>Fungi incertae sedis</taxon>
        <taxon>Mucoromycota</taxon>
        <taxon>Glomeromycotina</taxon>
        <taxon>Glomeromycetes</taxon>
        <taxon>Diversisporales</taxon>
        <taxon>Diversisporaceae</taxon>
        <taxon>Diversispora</taxon>
    </lineage>
</organism>
<evidence type="ECO:0000256" key="5">
    <source>
        <dbReference type="ARBA" id="ARBA00023242"/>
    </source>
</evidence>
<keyword evidence="4" id="KW-0862">Zinc</keyword>
<dbReference type="EMBL" id="CAJVPK010002476">
    <property type="protein sequence ID" value="CAG8613579.1"/>
    <property type="molecule type" value="Genomic_DNA"/>
</dbReference>
<gene>
    <name evidence="6" type="ORF">DEBURN_LOCUS10080</name>
</gene>
<dbReference type="OrthoDB" id="2311312at2759"/>
<dbReference type="InterPro" id="IPR052035">
    <property type="entry name" value="ZnF_BED_domain_contain"/>
</dbReference>
<keyword evidence="2" id="KW-0479">Metal-binding</keyword>
<proteinExistence type="predicted"/>
<evidence type="ECO:0000256" key="3">
    <source>
        <dbReference type="ARBA" id="ARBA00022771"/>
    </source>
</evidence>
<comment type="caution">
    <text evidence="6">The sequence shown here is derived from an EMBL/GenBank/DDBJ whole genome shotgun (WGS) entry which is preliminary data.</text>
</comment>
<keyword evidence="3" id="KW-0863">Zinc-finger</keyword>
<keyword evidence="7" id="KW-1185">Reference proteome</keyword>
<dbReference type="GO" id="GO:0005634">
    <property type="term" value="C:nucleus"/>
    <property type="evidence" value="ECO:0007669"/>
    <property type="project" value="UniProtKB-SubCell"/>
</dbReference>
<dbReference type="SUPFAM" id="SSF53098">
    <property type="entry name" value="Ribonuclease H-like"/>
    <property type="match status" value="1"/>
</dbReference>
<evidence type="ECO:0000256" key="4">
    <source>
        <dbReference type="ARBA" id="ARBA00022833"/>
    </source>
</evidence>
<sequence>MPYNLLENYVQCTYCKSVLKHNNTTETSTLICHMKNTKYKKYMKVNESQQTLQLSALSLVTYKFSQERSHQDLSKILIMCAYPFHMIKASIMIQEAPGHLSYTTDLWTSNQNLEYMVVICHFVDKNWKLQKLVLAFKIIPAPYTKITISKMLFNIFEYLALRDINFEQIMSSDED</sequence>
<dbReference type="AlphaFoldDB" id="A0A9N9CVK7"/>
<dbReference type="Proteomes" id="UP000789706">
    <property type="component" value="Unassembled WGS sequence"/>
</dbReference>
<dbReference type="PANTHER" id="PTHR46481">
    <property type="entry name" value="ZINC FINGER BED DOMAIN-CONTAINING PROTEIN 4"/>
    <property type="match status" value="1"/>
</dbReference>
<evidence type="ECO:0000256" key="2">
    <source>
        <dbReference type="ARBA" id="ARBA00022723"/>
    </source>
</evidence>
<evidence type="ECO:0000313" key="7">
    <source>
        <dbReference type="Proteomes" id="UP000789706"/>
    </source>
</evidence>
<protein>
    <submittedName>
        <fullName evidence="6">7179_t:CDS:1</fullName>
    </submittedName>
</protein>
<dbReference type="PANTHER" id="PTHR46481:SF10">
    <property type="entry name" value="ZINC FINGER BED DOMAIN-CONTAINING PROTEIN 39"/>
    <property type="match status" value="1"/>
</dbReference>
<evidence type="ECO:0000256" key="1">
    <source>
        <dbReference type="ARBA" id="ARBA00004123"/>
    </source>
</evidence>
<dbReference type="InterPro" id="IPR012337">
    <property type="entry name" value="RNaseH-like_sf"/>
</dbReference>
<name>A0A9N9CVK7_9GLOM</name>
<dbReference type="GO" id="GO:0008270">
    <property type="term" value="F:zinc ion binding"/>
    <property type="evidence" value="ECO:0007669"/>
    <property type="project" value="UniProtKB-KW"/>
</dbReference>
<reference evidence="6" key="1">
    <citation type="submission" date="2021-06" db="EMBL/GenBank/DDBJ databases">
        <authorList>
            <person name="Kallberg Y."/>
            <person name="Tangrot J."/>
            <person name="Rosling A."/>
        </authorList>
    </citation>
    <scope>NUCLEOTIDE SEQUENCE</scope>
    <source>
        <strain evidence="6">AZ414A</strain>
    </source>
</reference>
<comment type="subcellular location">
    <subcellularLocation>
        <location evidence="1">Nucleus</location>
    </subcellularLocation>
</comment>